<feature type="compositionally biased region" description="Low complexity" evidence="1">
    <location>
        <begin position="223"/>
        <end position="232"/>
    </location>
</feature>
<name>A0AAE1M3E6_9HYPO</name>
<organism evidence="2 3">
    <name type="scientific">Trichoderma aggressivum f. europaeum</name>
    <dbReference type="NCBI Taxonomy" id="173218"/>
    <lineage>
        <taxon>Eukaryota</taxon>
        <taxon>Fungi</taxon>
        <taxon>Dikarya</taxon>
        <taxon>Ascomycota</taxon>
        <taxon>Pezizomycotina</taxon>
        <taxon>Sordariomycetes</taxon>
        <taxon>Hypocreomycetidae</taxon>
        <taxon>Hypocreales</taxon>
        <taxon>Hypocreaceae</taxon>
        <taxon>Trichoderma</taxon>
    </lineage>
</organism>
<protein>
    <submittedName>
        <fullName evidence="2">Uncharacterized protein</fullName>
    </submittedName>
</protein>
<feature type="region of interest" description="Disordered" evidence="1">
    <location>
        <begin position="199"/>
        <end position="257"/>
    </location>
</feature>
<keyword evidence="3" id="KW-1185">Reference proteome</keyword>
<gene>
    <name evidence="2" type="ORF">Triagg1_6804</name>
</gene>
<dbReference type="AlphaFoldDB" id="A0AAE1M3E6"/>
<reference evidence="2" key="1">
    <citation type="submission" date="2023-11" db="EMBL/GenBank/DDBJ databases">
        <title>The genome sequences of three competitors of mushroom-forming fungi.</title>
        <authorList>
            <person name="Beijen E."/>
            <person name="Ohm R.A."/>
        </authorList>
    </citation>
    <scope>NUCLEOTIDE SEQUENCE</scope>
    <source>
        <strain evidence="2">CBS 100526</strain>
    </source>
</reference>
<dbReference type="GeneID" id="87921374"/>
<accession>A0AAE1M3E6</accession>
<proteinExistence type="predicted"/>
<evidence type="ECO:0000256" key="1">
    <source>
        <dbReference type="SAM" id="MobiDB-lite"/>
    </source>
</evidence>
<sequence length="316" mass="34981">MYCLHGAYMSAALHVMYSGACAYVQEPSQRMGGSGLAHRLREQGFRYEVPPRLPFSKSRDAHLAYLDLLRHTFVFWPHTTSRNARNKAFPTPPSGFANPVRFRLDTDLIRLLPALPHRPSICPSWPCRSVHSGALDVVSFYSSRLPSSAASNIHPDFGPAALATLVLGQPLLRNGRQLVRQLLLQLAIALVTIHLPQQQGKGQGKGRSARQPPSKSLEYARLSASSSSSSSACHGRSRELASPALSKQESTVINIGSPDGPPRLITYLSSAQGFMWNPEIFLPSYIDCDYVPLENRRDPVHEIHLSDEEMKNMLPH</sequence>
<dbReference type="Proteomes" id="UP001273209">
    <property type="component" value="Unassembled WGS sequence"/>
</dbReference>
<dbReference type="EMBL" id="JAWRVG010000028">
    <property type="protein sequence ID" value="KAK4069674.1"/>
    <property type="molecule type" value="Genomic_DNA"/>
</dbReference>
<feature type="compositionally biased region" description="Polar residues" evidence="1">
    <location>
        <begin position="245"/>
        <end position="254"/>
    </location>
</feature>
<dbReference type="RefSeq" id="XP_062754132.1">
    <property type="nucleotide sequence ID" value="XM_062901469.1"/>
</dbReference>
<evidence type="ECO:0000313" key="3">
    <source>
        <dbReference type="Proteomes" id="UP001273209"/>
    </source>
</evidence>
<comment type="caution">
    <text evidence="2">The sequence shown here is derived from an EMBL/GenBank/DDBJ whole genome shotgun (WGS) entry which is preliminary data.</text>
</comment>
<evidence type="ECO:0000313" key="2">
    <source>
        <dbReference type="EMBL" id="KAK4069674.1"/>
    </source>
</evidence>